<sequence length="99" mass="11316">MALIPSSVTPRQGGNARRDVHWFPKHMITANTYIFSQHLVRYENSSELLPNGADEQVDFCLNLDFDLKENGEIAVRGMRKIESEGEVLTEEVWSSSEFE</sequence>
<evidence type="ECO:0000313" key="2">
    <source>
        <dbReference type="Proteomes" id="UP001056120"/>
    </source>
</evidence>
<accession>A0ACB9DAW0</accession>
<reference evidence="2" key="1">
    <citation type="journal article" date="2022" name="Mol. Ecol. Resour.">
        <title>The genomes of chicory, endive, great burdock and yacon provide insights into Asteraceae palaeo-polyploidization history and plant inulin production.</title>
        <authorList>
            <person name="Fan W."/>
            <person name="Wang S."/>
            <person name="Wang H."/>
            <person name="Wang A."/>
            <person name="Jiang F."/>
            <person name="Liu H."/>
            <person name="Zhao H."/>
            <person name="Xu D."/>
            <person name="Zhang Y."/>
        </authorList>
    </citation>
    <scope>NUCLEOTIDE SEQUENCE [LARGE SCALE GENOMIC DNA]</scope>
    <source>
        <strain evidence="2">cv. Yunnan</strain>
    </source>
</reference>
<reference evidence="1 2" key="2">
    <citation type="journal article" date="2022" name="Mol. Ecol. Resour.">
        <title>The genomes of chicory, endive, great burdock and yacon provide insights into Asteraceae paleo-polyploidization history and plant inulin production.</title>
        <authorList>
            <person name="Fan W."/>
            <person name="Wang S."/>
            <person name="Wang H."/>
            <person name="Wang A."/>
            <person name="Jiang F."/>
            <person name="Liu H."/>
            <person name="Zhao H."/>
            <person name="Xu D."/>
            <person name="Zhang Y."/>
        </authorList>
    </citation>
    <scope>NUCLEOTIDE SEQUENCE [LARGE SCALE GENOMIC DNA]</scope>
    <source>
        <strain evidence="2">cv. Yunnan</strain>
        <tissue evidence="1">Leaves</tissue>
    </source>
</reference>
<gene>
    <name evidence="1" type="ORF">L1987_61233</name>
</gene>
<keyword evidence="2" id="KW-1185">Reference proteome</keyword>
<proteinExistence type="predicted"/>
<organism evidence="1 2">
    <name type="scientific">Smallanthus sonchifolius</name>
    <dbReference type="NCBI Taxonomy" id="185202"/>
    <lineage>
        <taxon>Eukaryota</taxon>
        <taxon>Viridiplantae</taxon>
        <taxon>Streptophyta</taxon>
        <taxon>Embryophyta</taxon>
        <taxon>Tracheophyta</taxon>
        <taxon>Spermatophyta</taxon>
        <taxon>Magnoliopsida</taxon>
        <taxon>eudicotyledons</taxon>
        <taxon>Gunneridae</taxon>
        <taxon>Pentapetalae</taxon>
        <taxon>asterids</taxon>
        <taxon>campanulids</taxon>
        <taxon>Asterales</taxon>
        <taxon>Asteraceae</taxon>
        <taxon>Asteroideae</taxon>
        <taxon>Heliantheae alliance</taxon>
        <taxon>Millerieae</taxon>
        <taxon>Smallanthus</taxon>
    </lineage>
</organism>
<evidence type="ECO:0000313" key="1">
    <source>
        <dbReference type="EMBL" id="KAI3743523.1"/>
    </source>
</evidence>
<comment type="caution">
    <text evidence="1">The sequence shown here is derived from an EMBL/GenBank/DDBJ whole genome shotgun (WGS) entry which is preliminary data.</text>
</comment>
<dbReference type="Proteomes" id="UP001056120">
    <property type="component" value="Linkage Group LG20"/>
</dbReference>
<protein>
    <submittedName>
        <fullName evidence="1">Uncharacterized protein</fullName>
    </submittedName>
</protein>
<name>A0ACB9DAW0_9ASTR</name>
<dbReference type="EMBL" id="CM042037">
    <property type="protein sequence ID" value="KAI3743523.1"/>
    <property type="molecule type" value="Genomic_DNA"/>
</dbReference>